<dbReference type="GO" id="GO:0008233">
    <property type="term" value="F:peptidase activity"/>
    <property type="evidence" value="ECO:0007669"/>
    <property type="project" value="UniProtKB-KW"/>
</dbReference>
<dbReference type="InterPro" id="IPR050052">
    <property type="entry name" value="ATP-dep_Clp_protease_ClpX"/>
</dbReference>
<keyword evidence="4 6" id="KW-0067">ATP-binding</keyword>
<dbReference type="Pfam" id="PF06689">
    <property type="entry name" value="zf-C4_ClpX"/>
    <property type="match status" value="1"/>
</dbReference>
<dbReference type="InterPro" id="IPR003593">
    <property type="entry name" value="AAA+_ATPase"/>
</dbReference>
<evidence type="ECO:0000313" key="10">
    <source>
        <dbReference type="Proteomes" id="UP001501581"/>
    </source>
</evidence>
<comment type="caution">
    <text evidence="9">The sequence shown here is derived from an EMBL/GenBank/DDBJ whole genome shotgun (WGS) entry which is preliminary data.</text>
</comment>
<dbReference type="RefSeq" id="WP_343995900.1">
    <property type="nucleotide sequence ID" value="NZ_BAAALG010000012.1"/>
</dbReference>
<keyword evidence="9" id="KW-0378">Hydrolase</keyword>
<comment type="similarity">
    <text evidence="6 7">Belongs to the ClpX chaperone family.</text>
</comment>
<evidence type="ECO:0000256" key="3">
    <source>
        <dbReference type="ARBA" id="ARBA00022833"/>
    </source>
</evidence>
<keyword evidence="5 6" id="KW-0143">Chaperone</keyword>
<gene>
    <name evidence="6 9" type="primary">clpX</name>
    <name evidence="9" type="ORF">GCM10009668_32590</name>
</gene>
<dbReference type="EMBL" id="BAAALG010000012">
    <property type="protein sequence ID" value="GAA1109636.1"/>
    <property type="molecule type" value="Genomic_DNA"/>
</dbReference>
<evidence type="ECO:0000313" key="9">
    <source>
        <dbReference type="EMBL" id="GAA1109636.1"/>
    </source>
</evidence>
<protein>
    <recommendedName>
        <fullName evidence="6">ATP-dependent Clp protease ATP-binding subunit ClpX</fullName>
    </recommendedName>
</protein>
<reference evidence="9 10" key="1">
    <citation type="journal article" date="2019" name="Int. J. Syst. Evol. Microbiol.">
        <title>The Global Catalogue of Microorganisms (GCM) 10K type strain sequencing project: providing services to taxonomists for standard genome sequencing and annotation.</title>
        <authorList>
            <consortium name="The Broad Institute Genomics Platform"/>
            <consortium name="The Broad Institute Genome Sequencing Center for Infectious Disease"/>
            <person name="Wu L."/>
            <person name="Ma J."/>
        </authorList>
    </citation>
    <scope>NUCLEOTIDE SEQUENCE [LARGE SCALE GENOMIC DNA]</scope>
    <source>
        <strain evidence="9 10">JCM 13008</strain>
    </source>
</reference>
<dbReference type="SMART" id="SM00994">
    <property type="entry name" value="zf-C4_ClpX"/>
    <property type="match status" value="1"/>
</dbReference>
<feature type="binding site" evidence="6 7">
    <location>
        <position position="35"/>
    </location>
    <ligand>
        <name>Zn(2+)</name>
        <dbReference type="ChEBI" id="CHEBI:29105"/>
    </ligand>
</feature>
<feature type="binding site" evidence="6 7">
    <location>
        <position position="38"/>
    </location>
    <ligand>
        <name>Zn(2+)</name>
        <dbReference type="ChEBI" id="CHEBI:29105"/>
    </ligand>
</feature>
<evidence type="ECO:0000259" key="8">
    <source>
        <dbReference type="PROSITE" id="PS51902"/>
    </source>
</evidence>
<dbReference type="Pfam" id="PF10431">
    <property type="entry name" value="ClpB_D2-small"/>
    <property type="match status" value="1"/>
</dbReference>
<keyword evidence="10" id="KW-1185">Reference proteome</keyword>
<evidence type="ECO:0000256" key="6">
    <source>
        <dbReference type="HAMAP-Rule" id="MF_00175"/>
    </source>
</evidence>
<dbReference type="InterPro" id="IPR004487">
    <property type="entry name" value="Clp_protease_ATP-bd_su_ClpX"/>
</dbReference>
<keyword evidence="9" id="KW-0645">Protease</keyword>
<keyword evidence="1 6" id="KW-0479">Metal-binding</keyword>
<dbReference type="SMART" id="SM00382">
    <property type="entry name" value="AAA"/>
    <property type="match status" value="1"/>
</dbReference>
<feature type="domain" description="ClpX-type ZB" evidence="8">
    <location>
        <begin position="1"/>
        <end position="54"/>
    </location>
</feature>
<dbReference type="PROSITE" id="PS51902">
    <property type="entry name" value="CLPX_ZB"/>
    <property type="match status" value="1"/>
</dbReference>
<dbReference type="InterPro" id="IPR019489">
    <property type="entry name" value="Clp_ATPase_C"/>
</dbReference>
<sequence>MARIGDGGDLLKCSFCGKSQKQVKKLIAGPGVYICDECIDLCNEIIEEELSERTEVGLEELPKPKEIFEFLNSYVIGQETAKKSLAVAVYNHYKRVQSGLAGGGKHNRDDNVEVAKSNILVVGPTGCGKTYLAQTLARMLNVPFAIADATALTEAGYVGEDVENILLKLIQAADYDVKKAETGIIYIDEIDKVARKAENPSITRDVSGEGVQQALLKILEGTTASVPPQGGRKHPHQEFIQIDTTNILFIVGGAFAGLENIIEQRVGKKTLGFTAEVRGQAERDEEELLAQVRPEDLTKFGLIPEFIGRLPLIASVNKLDNEALVQILTEPKNALVKQYQKLFDIDGVELEFTDEAIVAIADKAMERGTGARGLRAIIEEVLLHVMYDVPSRGDIAKVVVTRETVQDNVNPTLIPREEEPKKKRSA</sequence>
<dbReference type="SUPFAM" id="SSF57716">
    <property type="entry name" value="Glucocorticoid receptor-like (DNA-binding domain)"/>
    <property type="match status" value="1"/>
</dbReference>
<dbReference type="Gene3D" id="6.20.220.10">
    <property type="entry name" value="ClpX chaperone, C4-type zinc finger domain"/>
    <property type="match status" value="1"/>
</dbReference>
<evidence type="ECO:0000256" key="4">
    <source>
        <dbReference type="ARBA" id="ARBA00022840"/>
    </source>
</evidence>
<dbReference type="InterPro" id="IPR046425">
    <property type="entry name" value="ClpX_bact"/>
</dbReference>
<evidence type="ECO:0000256" key="7">
    <source>
        <dbReference type="PROSITE-ProRule" id="PRU01250"/>
    </source>
</evidence>
<dbReference type="InterPro" id="IPR003959">
    <property type="entry name" value="ATPase_AAA_core"/>
</dbReference>
<dbReference type="PANTHER" id="PTHR48102:SF7">
    <property type="entry name" value="ATP-DEPENDENT CLP PROTEASE ATP-BINDING SUBUNIT CLPX-LIKE, MITOCHONDRIAL"/>
    <property type="match status" value="1"/>
</dbReference>
<proteinExistence type="inferred from homology"/>
<dbReference type="InterPro" id="IPR059188">
    <property type="entry name" value="Znf_CLPX-like"/>
</dbReference>
<dbReference type="CDD" id="cd19497">
    <property type="entry name" value="RecA-like_ClpX"/>
    <property type="match status" value="1"/>
</dbReference>
<feature type="binding site" evidence="6 7">
    <location>
        <position position="16"/>
    </location>
    <ligand>
        <name>Zn(2+)</name>
        <dbReference type="ChEBI" id="CHEBI:29105"/>
    </ligand>
</feature>
<feature type="binding site" evidence="6">
    <location>
        <begin position="124"/>
        <end position="131"/>
    </location>
    <ligand>
        <name>ATP</name>
        <dbReference type="ChEBI" id="CHEBI:30616"/>
    </ligand>
</feature>
<dbReference type="GO" id="GO:0005524">
    <property type="term" value="F:ATP binding"/>
    <property type="evidence" value="ECO:0007669"/>
    <property type="project" value="UniProtKB-KW"/>
</dbReference>
<comment type="subunit">
    <text evidence="6">Component of the ClpX-ClpP complex. Forms a hexameric ring that, in the presence of ATP, binds to fourteen ClpP subunits assembled into a disk-like structure with a central cavity, resembling the structure of eukaryotic proteasomes.</text>
</comment>
<dbReference type="Gene3D" id="3.40.50.300">
    <property type="entry name" value="P-loop containing nucleotide triphosphate hydrolases"/>
    <property type="match status" value="1"/>
</dbReference>
<keyword evidence="3 6" id="KW-0862">Zinc</keyword>
<name>A0ABN1U086_9ACTN</name>
<dbReference type="Gene3D" id="1.10.8.60">
    <property type="match status" value="1"/>
</dbReference>
<dbReference type="HAMAP" id="MF_00175">
    <property type="entry name" value="ClpX"/>
    <property type="match status" value="1"/>
</dbReference>
<dbReference type="InterPro" id="IPR038366">
    <property type="entry name" value="Znf_CppX_C4_sf"/>
</dbReference>
<evidence type="ECO:0000256" key="2">
    <source>
        <dbReference type="ARBA" id="ARBA00022741"/>
    </source>
</evidence>
<dbReference type="NCBIfam" id="TIGR00382">
    <property type="entry name" value="clpX"/>
    <property type="match status" value="1"/>
</dbReference>
<dbReference type="Pfam" id="PF07724">
    <property type="entry name" value="AAA_2"/>
    <property type="match status" value="1"/>
</dbReference>
<organism evidence="9 10">
    <name type="scientific">Nocardioides dubius</name>
    <dbReference type="NCBI Taxonomy" id="317019"/>
    <lineage>
        <taxon>Bacteria</taxon>
        <taxon>Bacillati</taxon>
        <taxon>Actinomycetota</taxon>
        <taxon>Actinomycetes</taxon>
        <taxon>Propionibacteriales</taxon>
        <taxon>Nocardioidaceae</taxon>
        <taxon>Nocardioides</taxon>
    </lineage>
</organism>
<dbReference type="SUPFAM" id="SSF52540">
    <property type="entry name" value="P-loop containing nucleoside triphosphate hydrolases"/>
    <property type="match status" value="1"/>
</dbReference>
<evidence type="ECO:0000256" key="5">
    <source>
        <dbReference type="ARBA" id="ARBA00023186"/>
    </source>
</evidence>
<accession>A0ABN1U086</accession>
<feature type="binding site" evidence="6 7">
    <location>
        <position position="13"/>
    </location>
    <ligand>
        <name>Zn(2+)</name>
        <dbReference type="ChEBI" id="CHEBI:29105"/>
    </ligand>
</feature>
<evidence type="ECO:0000256" key="1">
    <source>
        <dbReference type="ARBA" id="ARBA00022723"/>
    </source>
</evidence>
<dbReference type="Proteomes" id="UP001501581">
    <property type="component" value="Unassembled WGS sequence"/>
</dbReference>
<keyword evidence="2 6" id="KW-0547">Nucleotide-binding</keyword>
<dbReference type="NCBIfam" id="NF003745">
    <property type="entry name" value="PRK05342.1"/>
    <property type="match status" value="1"/>
</dbReference>
<dbReference type="InterPro" id="IPR010603">
    <property type="entry name" value="Znf_CppX_C4"/>
</dbReference>
<dbReference type="InterPro" id="IPR027417">
    <property type="entry name" value="P-loop_NTPase"/>
</dbReference>
<dbReference type="SMART" id="SM01086">
    <property type="entry name" value="ClpB_D2-small"/>
    <property type="match status" value="1"/>
</dbReference>
<dbReference type="GO" id="GO:0006508">
    <property type="term" value="P:proteolysis"/>
    <property type="evidence" value="ECO:0007669"/>
    <property type="project" value="UniProtKB-KW"/>
</dbReference>
<dbReference type="PANTHER" id="PTHR48102">
    <property type="entry name" value="ATP-DEPENDENT CLP PROTEASE ATP-BINDING SUBUNIT CLPX-LIKE, MITOCHONDRIAL-RELATED"/>
    <property type="match status" value="1"/>
</dbReference>
<comment type="function">
    <text evidence="6">ATP-dependent specificity component of the Clp protease. It directs the protease to specific substrates. Can perform chaperone functions in the absence of ClpP.</text>
</comment>